<sequence length="314" mass="36162">MKKILSITLILIGLQIGFSQEIIINDYQAFVQLSDFHLKGNVEKVTSTAYDANGNTTTLPFLENEFYNQVSLIFNQKGNITKRTNSLDYKGKIGIYSYIDYLYNSTNRLIEQKTTVINNGEDPLRVASLKDFKYNTNGNISSLNETIKSKTSTSIYQTDFSYSNKLNEITTKIDNAISSKNKLTYNKIGKLIKEETVSFDGRKGLTKYYIYDQNTPIYLEEVVDNRKQITFYDLESGISKFQKFDHNQNLKLELVFNNQKNITSAKVQTFQNGKSVLKTYDLNYQFDAVGNWTKCEVSNNGNVNYVIKRTIMYY</sequence>
<proteinExistence type="predicted"/>
<dbReference type="EMBL" id="RDOJ01000004">
    <property type="protein sequence ID" value="RLZ11618.1"/>
    <property type="molecule type" value="Genomic_DNA"/>
</dbReference>
<name>A0A3L9MFE5_9FLAO</name>
<reference evidence="1 2" key="1">
    <citation type="submission" date="2018-10" db="EMBL/GenBank/DDBJ databases">
        <authorList>
            <person name="Chen X."/>
        </authorList>
    </citation>
    <scope>NUCLEOTIDE SEQUENCE [LARGE SCALE GENOMIC DNA]</scope>
    <source>
        <strain evidence="1 2">YIM 102668</strain>
    </source>
</reference>
<evidence type="ECO:0008006" key="3">
    <source>
        <dbReference type="Google" id="ProtNLM"/>
    </source>
</evidence>
<organism evidence="1 2">
    <name type="scientific">Faecalibacter macacae</name>
    <dbReference type="NCBI Taxonomy" id="1859289"/>
    <lineage>
        <taxon>Bacteria</taxon>
        <taxon>Pseudomonadati</taxon>
        <taxon>Bacteroidota</taxon>
        <taxon>Flavobacteriia</taxon>
        <taxon>Flavobacteriales</taxon>
        <taxon>Weeksellaceae</taxon>
        <taxon>Faecalibacter</taxon>
    </lineage>
</organism>
<dbReference type="AlphaFoldDB" id="A0A3L9MFE5"/>
<dbReference type="Proteomes" id="UP000275348">
    <property type="component" value="Unassembled WGS sequence"/>
</dbReference>
<comment type="caution">
    <text evidence="1">The sequence shown here is derived from an EMBL/GenBank/DDBJ whole genome shotgun (WGS) entry which is preliminary data.</text>
</comment>
<evidence type="ECO:0000313" key="2">
    <source>
        <dbReference type="Proteomes" id="UP000275348"/>
    </source>
</evidence>
<dbReference type="OrthoDB" id="86940at2"/>
<dbReference type="RefSeq" id="WP_121933925.1">
    <property type="nucleotide sequence ID" value="NZ_RDOJ01000004.1"/>
</dbReference>
<evidence type="ECO:0000313" key="1">
    <source>
        <dbReference type="EMBL" id="RLZ11618.1"/>
    </source>
</evidence>
<protein>
    <recommendedName>
        <fullName evidence="3">Sugar-binding protein</fullName>
    </recommendedName>
</protein>
<accession>A0A3L9MFE5</accession>
<gene>
    <name evidence="1" type="ORF">EAH69_04145</name>
</gene>
<keyword evidence="2" id="KW-1185">Reference proteome</keyword>